<evidence type="ECO:0000313" key="5">
    <source>
        <dbReference type="Proteomes" id="UP001327560"/>
    </source>
</evidence>
<accession>A0AAQ3QQC2</accession>
<dbReference type="GO" id="GO:0005524">
    <property type="term" value="F:ATP binding"/>
    <property type="evidence" value="ECO:0007669"/>
    <property type="project" value="UniProtKB-KW"/>
</dbReference>
<dbReference type="EMBL" id="CP136897">
    <property type="protein sequence ID" value="WOL16500.1"/>
    <property type="molecule type" value="Genomic_DNA"/>
</dbReference>
<gene>
    <name evidence="4" type="ORF">Cni_G25287</name>
</gene>
<evidence type="ECO:0000256" key="1">
    <source>
        <dbReference type="ARBA" id="ARBA00007381"/>
    </source>
</evidence>
<dbReference type="InterPro" id="IPR043129">
    <property type="entry name" value="ATPase_NBD"/>
</dbReference>
<sequence>MAGKGEDPTIKIDLGTTYSCVSVSQHDRIEIIVNDQGNRITASCFASTYTECLIGEPNESVRHEPRQHRPLVQQFLRDFSNDKELCKSISPDEAVAYGVVILSPYLMGKAIGNDKVRDLFLLDVTLLFFYLQLDEITGQKNKITVTDAKGRLNKDEIEKMVPHLTHDVTGHSDMFIHRCTADGSHLSIVKENRKHYNPVLDLVVASLRLGGADQDLLDCDRFLLGLLD</sequence>
<dbReference type="InterPro" id="IPR013126">
    <property type="entry name" value="Hsp_70_fam"/>
</dbReference>
<dbReference type="InterPro" id="IPR018181">
    <property type="entry name" value="Heat_shock_70_CS"/>
</dbReference>
<dbReference type="PANTHER" id="PTHR19375">
    <property type="entry name" value="HEAT SHOCK PROTEIN 70KDA"/>
    <property type="match status" value="1"/>
</dbReference>
<dbReference type="SUPFAM" id="SSF53067">
    <property type="entry name" value="Actin-like ATPase domain"/>
    <property type="match status" value="1"/>
</dbReference>
<dbReference type="Proteomes" id="UP001327560">
    <property type="component" value="Chromosome 8"/>
</dbReference>
<keyword evidence="2" id="KW-0547">Nucleotide-binding</keyword>
<dbReference type="Gene3D" id="3.30.420.40">
    <property type="match status" value="1"/>
</dbReference>
<evidence type="ECO:0000256" key="2">
    <source>
        <dbReference type="ARBA" id="ARBA00022741"/>
    </source>
</evidence>
<evidence type="ECO:0000313" key="4">
    <source>
        <dbReference type="EMBL" id="WOL16500.1"/>
    </source>
</evidence>
<dbReference type="AlphaFoldDB" id="A0AAQ3QQC2"/>
<dbReference type="GO" id="GO:0140662">
    <property type="term" value="F:ATP-dependent protein folding chaperone"/>
    <property type="evidence" value="ECO:0007669"/>
    <property type="project" value="InterPro"/>
</dbReference>
<dbReference type="FunFam" id="3.30.420.40:FF:000028">
    <property type="entry name" value="heat shock 70 kDa protein-like"/>
    <property type="match status" value="1"/>
</dbReference>
<dbReference type="PROSITE" id="PS00297">
    <property type="entry name" value="HSP70_1"/>
    <property type="match status" value="1"/>
</dbReference>
<dbReference type="Pfam" id="PF00012">
    <property type="entry name" value="HSP70"/>
    <property type="match status" value="2"/>
</dbReference>
<proteinExistence type="inferred from homology"/>
<reference evidence="4 5" key="1">
    <citation type="submission" date="2023-10" db="EMBL/GenBank/DDBJ databases">
        <title>Chromosome-scale genome assembly provides insights into flower coloration mechanisms of Canna indica.</title>
        <authorList>
            <person name="Li C."/>
        </authorList>
    </citation>
    <scope>NUCLEOTIDE SEQUENCE [LARGE SCALE GENOMIC DNA]</scope>
    <source>
        <tissue evidence="4">Flower</tissue>
    </source>
</reference>
<dbReference type="PRINTS" id="PR00301">
    <property type="entry name" value="HEATSHOCK70"/>
</dbReference>
<organism evidence="4 5">
    <name type="scientific">Canna indica</name>
    <name type="common">Indian-shot</name>
    <dbReference type="NCBI Taxonomy" id="4628"/>
    <lineage>
        <taxon>Eukaryota</taxon>
        <taxon>Viridiplantae</taxon>
        <taxon>Streptophyta</taxon>
        <taxon>Embryophyta</taxon>
        <taxon>Tracheophyta</taxon>
        <taxon>Spermatophyta</taxon>
        <taxon>Magnoliopsida</taxon>
        <taxon>Liliopsida</taxon>
        <taxon>Zingiberales</taxon>
        <taxon>Cannaceae</taxon>
        <taxon>Canna</taxon>
    </lineage>
</organism>
<name>A0AAQ3QQC2_9LILI</name>
<keyword evidence="3" id="KW-0067">ATP-binding</keyword>
<protein>
    <submittedName>
        <fullName evidence="4">Uncharacterized protein</fullName>
    </submittedName>
</protein>
<evidence type="ECO:0000256" key="3">
    <source>
        <dbReference type="ARBA" id="ARBA00022840"/>
    </source>
</evidence>
<keyword evidence="5" id="KW-1185">Reference proteome</keyword>
<comment type="similarity">
    <text evidence="1">Belongs to the heat shock protein 70 family.</text>
</comment>